<dbReference type="AlphaFoldDB" id="A0A480AZ03"/>
<dbReference type="Gene3D" id="2.40.10.340">
    <property type="entry name" value="Rod shape-determining protein MreC, domain 1"/>
    <property type="match status" value="1"/>
</dbReference>
<evidence type="ECO:0000256" key="4">
    <source>
        <dbReference type="ARBA" id="ARBA00032089"/>
    </source>
</evidence>
<dbReference type="InterPro" id="IPR055342">
    <property type="entry name" value="MreC_beta-barrel_core"/>
</dbReference>
<keyword evidence="3 5" id="KW-0133">Cell shape</keyword>
<dbReference type="InterPro" id="IPR007221">
    <property type="entry name" value="MreC"/>
</dbReference>
<dbReference type="NCBIfam" id="TIGR00219">
    <property type="entry name" value="mreC"/>
    <property type="match status" value="1"/>
</dbReference>
<proteinExistence type="inferred from homology"/>
<comment type="similarity">
    <text evidence="1 5">Belongs to the MreC family.</text>
</comment>
<feature type="region of interest" description="Disordered" evidence="6">
    <location>
        <begin position="288"/>
        <end position="324"/>
    </location>
</feature>
<dbReference type="GO" id="GO:0008360">
    <property type="term" value="P:regulation of cell shape"/>
    <property type="evidence" value="ECO:0007669"/>
    <property type="project" value="UniProtKB-KW"/>
</dbReference>
<dbReference type="Pfam" id="PF04085">
    <property type="entry name" value="MreC"/>
    <property type="match status" value="1"/>
</dbReference>
<name>A0A480AZ03_9BURK</name>
<dbReference type="InterPro" id="IPR042175">
    <property type="entry name" value="Cell/Rod_MreC_2"/>
</dbReference>
<dbReference type="PANTHER" id="PTHR34138:SF1">
    <property type="entry name" value="CELL SHAPE-DETERMINING PROTEIN MREC"/>
    <property type="match status" value="1"/>
</dbReference>
<feature type="domain" description="Rod shape-determining protein MreC beta-barrel core" evidence="7">
    <location>
        <begin position="135"/>
        <end position="279"/>
    </location>
</feature>
<protein>
    <recommendedName>
        <fullName evidence="2 5">Cell shape-determining protein MreC</fullName>
    </recommendedName>
    <alternativeName>
        <fullName evidence="4 5">Cell shape protein MreC</fullName>
    </alternativeName>
</protein>
<dbReference type="Gene3D" id="2.40.10.350">
    <property type="entry name" value="Rod shape-determining protein MreC, domain 2"/>
    <property type="match status" value="1"/>
</dbReference>
<gene>
    <name evidence="8" type="ORF">AQPW35_52810</name>
</gene>
<dbReference type="InterPro" id="IPR042177">
    <property type="entry name" value="Cell/Rod_1"/>
</dbReference>
<organism evidence="8 9">
    <name type="scientific">Pseudaquabacterium pictum</name>
    <dbReference type="NCBI Taxonomy" id="2315236"/>
    <lineage>
        <taxon>Bacteria</taxon>
        <taxon>Pseudomonadati</taxon>
        <taxon>Pseudomonadota</taxon>
        <taxon>Betaproteobacteria</taxon>
        <taxon>Burkholderiales</taxon>
        <taxon>Sphaerotilaceae</taxon>
        <taxon>Pseudaquabacterium</taxon>
    </lineage>
</organism>
<reference evidence="9" key="1">
    <citation type="submission" date="2019-03" db="EMBL/GenBank/DDBJ databases">
        <title>Aquabacterium pictum sp.nov., the first bacteriochlorophyll a-containing freshwater bacterium in the genus Aquabacterium of the class Betaproteobacteria.</title>
        <authorList>
            <person name="Hirose S."/>
            <person name="Tank M."/>
            <person name="Hara E."/>
            <person name="Tamaki H."/>
            <person name="Takaichi S."/>
            <person name="Haruta S."/>
            <person name="Hanada S."/>
        </authorList>
    </citation>
    <scope>NUCLEOTIDE SEQUENCE [LARGE SCALE GENOMIC DNA]</scope>
    <source>
        <strain evidence="9">W35</strain>
    </source>
</reference>
<comment type="function">
    <text evidence="5">Involved in formation and maintenance of cell shape.</text>
</comment>
<evidence type="ECO:0000256" key="5">
    <source>
        <dbReference type="PIRNR" id="PIRNR038471"/>
    </source>
</evidence>
<dbReference type="EMBL" id="BJCL01000028">
    <property type="protein sequence ID" value="GCL66200.1"/>
    <property type="molecule type" value="Genomic_DNA"/>
</dbReference>
<dbReference type="RefSeq" id="WP_137735902.1">
    <property type="nucleotide sequence ID" value="NZ_BJCL01000028.1"/>
</dbReference>
<evidence type="ECO:0000256" key="1">
    <source>
        <dbReference type="ARBA" id="ARBA00009369"/>
    </source>
</evidence>
<accession>A0A480AZ03</accession>
<sequence>MALGTIDRTPPPFFRQGPSALTKLALFSALAVFLMAADTRWHLTQPLRAALATALLPLQQTLQVPAVLLDNGLSYLQGIKDAQAREAAARQQLARQSERAARTEQLAAENERLRALLELQPQLQVRSVAAELLYEAGDPYSRKIFINRGARQGVVAGAPVVNEAGVLGQVTEVYPLSAVVTLLTDRDAAIPVLNTRTQQRGAAFGGAEGGSALELRFMAGNADVQAGDALTTSGVDGVYPPGLPVARVARVERRSDAGFARIVLTPMAAMDNLRHMLVLEPLAVQMPPRPADAAASAAGTAKSGSRASAAGRPGRPASGQELPR</sequence>
<dbReference type="PIRSF" id="PIRSF038471">
    <property type="entry name" value="MreC"/>
    <property type="match status" value="1"/>
</dbReference>
<feature type="compositionally biased region" description="Low complexity" evidence="6">
    <location>
        <begin position="291"/>
        <end position="324"/>
    </location>
</feature>
<dbReference type="OrthoDB" id="9808025at2"/>
<dbReference type="Proteomes" id="UP000301751">
    <property type="component" value="Unassembled WGS sequence"/>
</dbReference>
<dbReference type="GO" id="GO:0005886">
    <property type="term" value="C:plasma membrane"/>
    <property type="evidence" value="ECO:0007669"/>
    <property type="project" value="TreeGrafter"/>
</dbReference>
<evidence type="ECO:0000313" key="8">
    <source>
        <dbReference type="EMBL" id="GCL66200.1"/>
    </source>
</evidence>
<evidence type="ECO:0000256" key="2">
    <source>
        <dbReference type="ARBA" id="ARBA00013855"/>
    </source>
</evidence>
<comment type="caution">
    <text evidence="8">The sequence shown here is derived from an EMBL/GenBank/DDBJ whole genome shotgun (WGS) entry which is preliminary data.</text>
</comment>
<evidence type="ECO:0000259" key="7">
    <source>
        <dbReference type="Pfam" id="PF04085"/>
    </source>
</evidence>
<evidence type="ECO:0000256" key="6">
    <source>
        <dbReference type="SAM" id="MobiDB-lite"/>
    </source>
</evidence>
<dbReference type="PANTHER" id="PTHR34138">
    <property type="entry name" value="CELL SHAPE-DETERMINING PROTEIN MREC"/>
    <property type="match status" value="1"/>
</dbReference>
<keyword evidence="9" id="KW-1185">Reference proteome</keyword>
<evidence type="ECO:0000256" key="3">
    <source>
        <dbReference type="ARBA" id="ARBA00022960"/>
    </source>
</evidence>
<evidence type="ECO:0000313" key="9">
    <source>
        <dbReference type="Proteomes" id="UP000301751"/>
    </source>
</evidence>